<evidence type="ECO:0000313" key="3">
    <source>
        <dbReference type="Proteomes" id="UP000299102"/>
    </source>
</evidence>
<accession>A0A4C1YS02</accession>
<evidence type="ECO:0000256" key="1">
    <source>
        <dbReference type="SAM" id="MobiDB-lite"/>
    </source>
</evidence>
<keyword evidence="3" id="KW-1185">Reference proteome</keyword>
<protein>
    <submittedName>
        <fullName evidence="2">Uncharacterized protein</fullName>
    </submittedName>
</protein>
<feature type="compositionally biased region" description="Low complexity" evidence="1">
    <location>
        <begin position="24"/>
        <end position="41"/>
    </location>
</feature>
<dbReference type="Proteomes" id="UP000299102">
    <property type="component" value="Unassembled WGS sequence"/>
</dbReference>
<comment type="caution">
    <text evidence="2">The sequence shown here is derived from an EMBL/GenBank/DDBJ whole genome shotgun (WGS) entry which is preliminary data.</text>
</comment>
<organism evidence="2 3">
    <name type="scientific">Eumeta variegata</name>
    <name type="common">Bagworm moth</name>
    <name type="synonym">Eumeta japonica</name>
    <dbReference type="NCBI Taxonomy" id="151549"/>
    <lineage>
        <taxon>Eukaryota</taxon>
        <taxon>Metazoa</taxon>
        <taxon>Ecdysozoa</taxon>
        <taxon>Arthropoda</taxon>
        <taxon>Hexapoda</taxon>
        <taxon>Insecta</taxon>
        <taxon>Pterygota</taxon>
        <taxon>Neoptera</taxon>
        <taxon>Endopterygota</taxon>
        <taxon>Lepidoptera</taxon>
        <taxon>Glossata</taxon>
        <taxon>Ditrysia</taxon>
        <taxon>Tineoidea</taxon>
        <taxon>Psychidae</taxon>
        <taxon>Oiketicinae</taxon>
        <taxon>Eumeta</taxon>
    </lineage>
</organism>
<name>A0A4C1YS02_EUMVA</name>
<evidence type="ECO:0000313" key="2">
    <source>
        <dbReference type="EMBL" id="GBP77753.1"/>
    </source>
</evidence>
<gene>
    <name evidence="2" type="ORF">EVAR_98446_1</name>
</gene>
<sequence length="117" mass="12767">MVRAFDSHLAAFFRTVVNLAAAASTDSRISRPPSDSSPSRATRTDANDLGFAGVQPYNRRLAVNFLRHPIFLANCSESRQSSMFQETVFSLGGRPRRALNPPRSVTPPAPEPSGLRP</sequence>
<dbReference type="AlphaFoldDB" id="A0A4C1YS02"/>
<reference evidence="2 3" key="1">
    <citation type="journal article" date="2019" name="Commun. Biol.">
        <title>The bagworm genome reveals a unique fibroin gene that provides high tensile strength.</title>
        <authorList>
            <person name="Kono N."/>
            <person name="Nakamura H."/>
            <person name="Ohtoshi R."/>
            <person name="Tomita M."/>
            <person name="Numata K."/>
            <person name="Arakawa K."/>
        </authorList>
    </citation>
    <scope>NUCLEOTIDE SEQUENCE [LARGE SCALE GENOMIC DNA]</scope>
</reference>
<feature type="region of interest" description="Disordered" evidence="1">
    <location>
        <begin position="92"/>
        <end position="117"/>
    </location>
</feature>
<dbReference type="EMBL" id="BGZK01001345">
    <property type="protein sequence ID" value="GBP77753.1"/>
    <property type="molecule type" value="Genomic_DNA"/>
</dbReference>
<proteinExistence type="predicted"/>
<feature type="region of interest" description="Disordered" evidence="1">
    <location>
        <begin position="23"/>
        <end position="50"/>
    </location>
</feature>